<accession>A0ABT9NYA7</accession>
<feature type="transmembrane region" description="Helical" evidence="2">
    <location>
        <begin position="372"/>
        <end position="393"/>
    </location>
</feature>
<reference evidence="3 4" key="1">
    <citation type="submission" date="2023-07" db="EMBL/GenBank/DDBJ databases">
        <title>Sequencing the genomes of 1000 actinobacteria strains.</title>
        <authorList>
            <person name="Klenk H.-P."/>
        </authorList>
    </citation>
    <scope>NUCLEOTIDE SEQUENCE [LARGE SCALE GENOMIC DNA]</scope>
    <source>
        <strain evidence="3 4">DSM 44388</strain>
    </source>
</reference>
<feature type="transmembrane region" description="Helical" evidence="2">
    <location>
        <begin position="484"/>
        <end position="505"/>
    </location>
</feature>
<feature type="transmembrane region" description="Helical" evidence="2">
    <location>
        <begin position="202"/>
        <end position="221"/>
    </location>
</feature>
<feature type="transmembrane region" description="Helical" evidence="2">
    <location>
        <begin position="525"/>
        <end position="545"/>
    </location>
</feature>
<feature type="transmembrane region" description="Helical" evidence="2">
    <location>
        <begin position="588"/>
        <end position="606"/>
    </location>
</feature>
<evidence type="ECO:0000313" key="4">
    <source>
        <dbReference type="Proteomes" id="UP001235712"/>
    </source>
</evidence>
<feature type="transmembrane region" description="Helical" evidence="2">
    <location>
        <begin position="294"/>
        <end position="315"/>
    </location>
</feature>
<comment type="caution">
    <text evidence="3">The sequence shown here is derived from an EMBL/GenBank/DDBJ whole genome shotgun (WGS) entry which is preliminary data.</text>
</comment>
<evidence type="ECO:0008006" key="5">
    <source>
        <dbReference type="Google" id="ProtNLM"/>
    </source>
</evidence>
<feature type="transmembrane region" description="Helical" evidence="2">
    <location>
        <begin position="41"/>
        <end position="59"/>
    </location>
</feature>
<proteinExistence type="predicted"/>
<sequence>MSQRTDSPTPAADPSDPDDGHLPGLRGEWLSGIVLARSGPLATAFLAIVALLAAVLVPFGGWTPWAVVPLLVIGLLISIWLVRFVPARTAPRWSAPAVLAIAAGHGVWAALTHAEHVILRRDAGSYALYSQWIATRHSLPIPSSLESFGGAAALADPGFRLSSPAYYQVEHGVTSADIVPQFLLGAPAVYSLGWWTAGWHGLLILPAVCSALALLGFAGLVTRLLGARWAVLATASLALIQPVLHAARSTYSEPIALLFVSVAAALLCDAVRAGNPVRHAAFLVRGVHGSNDPHAARLLGLAAGLAFGLACLFRVDGLREVSLLLPVAAVLALSRHPAARTLVGGVLGGTAVAVIPAVWLSRPYLGTISASLIPLVAGGVVLGLGSWAVVAVARRRENTTSALYTRLTTAEWHRRWPWVLGGLVALIGVVLASRPLWMITRQSPTDPGSRVVAVLQADQGLPVDGGRTYAEHSLNWISWYTGPVMLVAAWLAFAVLAATTARWWLNSRARHATTSTTGRTVGVPVWLGPAVIAFGSVLLTLYRPGITPDHPWADRRMVPVVIPALVVAATATAAWVSRRALRRWPAPALVAVVAASVVVMVLPPWLATQPVAGQRTEQGQIAAAEKVCAHLGPRDVVVALDDRAANEWPQVVRGLCDRPASSVRVTDIHDLEAVATAVKPIVARIVEAGNTPVLLAATPEGETVIETLGLEADPVVDVMSQEDQRYLTRVPDGEAELPVRVWLADATRVN</sequence>
<feature type="transmembrane region" description="Helical" evidence="2">
    <location>
        <begin position="557"/>
        <end position="576"/>
    </location>
</feature>
<evidence type="ECO:0000256" key="2">
    <source>
        <dbReference type="SAM" id="Phobius"/>
    </source>
</evidence>
<evidence type="ECO:0000256" key="1">
    <source>
        <dbReference type="SAM" id="MobiDB-lite"/>
    </source>
</evidence>
<gene>
    <name evidence="3" type="ORF">J2S57_001163</name>
</gene>
<dbReference type="RefSeq" id="WP_307239165.1">
    <property type="nucleotide sequence ID" value="NZ_JAUSQZ010000001.1"/>
</dbReference>
<name>A0ABT9NYA7_9ACTN</name>
<feature type="transmembrane region" description="Helical" evidence="2">
    <location>
        <begin position="256"/>
        <end position="274"/>
    </location>
</feature>
<keyword evidence="4" id="KW-1185">Reference proteome</keyword>
<feature type="transmembrane region" description="Helical" evidence="2">
    <location>
        <begin position="227"/>
        <end position="244"/>
    </location>
</feature>
<feature type="transmembrane region" description="Helical" evidence="2">
    <location>
        <begin position="65"/>
        <end position="85"/>
    </location>
</feature>
<dbReference type="Proteomes" id="UP001235712">
    <property type="component" value="Unassembled WGS sequence"/>
</dbReference>
<dbReference type="EMBL" id="JAUSQZ010000001">
    <property type="protein sequence ID" value="MDP9825414.1"/>
    <property type="molecule type" value="Genomic_DNA"/>
</dbReference>
<organism evidence="3 4">
    <name type="scientific">Kineosporia succinea</name>
    <dbReference type="NCBI Taxonomy" id="84632"/>
    <lineage>
        <taxon>Bacteria</taxon>
        <taxon>Bacillati</taxon>
        <taxon>Actinomycetota</taxon>
        <taxon>Actinomycetes</taxon>
        <taxon>Kineosporiales</taxon>
        <taxon>Kineosporiaceae</taxon>
        <taxon>Kineosporia</taxon>
    </lineage>
</organism>
<keyword evidence="2" id="KW-1133">Transmembrane helix</keyword>
<feature type="transmembrane region" description="Helical" evidence="2">
    <location>
        <begin position="416"/>
        <end position="437"/>
    </location>
</feature>
<keyword evidence="2" id="KW-0812">Transmembrane</keyword>
<keyword evidence="2" id="KW-0472">Membrane</keyword>
<protein>
    <recommendedName>
        <fullName evidence="5">Dolichyl-phosphate-mannose-protein mannosyltransferase</fullName>
    </recommendedName>
</protein>
<evidence type="ECO:0000313" key="3">
    <source>
        <dbReference type="EMBL" id="MDP9825414.1"/>
    </source>
</evidence>
<feature type="region of interest" description="Disordered" evidence="1">
    <location>
        <begin position="1"/>
        <end position="20"/>
    </location>
</feature>
<feature type="compositionally biased region" description="Low complexity" evidence="1">
    <location>
        <begin position="1"/>
        <end position="14"/>
    </location>
</feature>
<feature type="transmembrane region" description="Helical" evidence="2">
    <location>
        <begin position="341"/>
        <end position="360"/>
    </location>
</feature>